<sequence>MQVRADENFAKCGCGRSPSGYCIGWHSLTEDDWSVQKTQLIHNFKAGHGKVAIETEENPWGDDE</sequence>
<dbReference type="EMBL" id="LR798231">
    <property type="protein sequence ID" value="CAB5208471.1"/>
    <property type="molecule type" value="Genomic_DNA"/>
</dbReference>
<evidence type="ECO:0000313" key="1">
    <source>
        <dbReference type="EMBL" id="CAB4125440.1"/>
    </source>
</evidence>
<organism evidence="2">
    <name type="scientific">uncultured Caudovirales phage</name>
    <dbReference type="NCBI Taxonomy" id="2100421"/>
    <lineage>
        <taxon>Viruses</taxon>
        <taxon>Duplodnaviria</taxon>
        <taxon>Heunggongvirae</taxon>
        <taxon>Uroviricota</taxon>
        <taxon>Caudoviricetes</taxon>
        <taxon>Peduoviridae</taxon>
        <taxon>Maltschvirus</taxon>
        <taxon>Maltschvirus maltsch</taxon>
    </lineage>
</organism>
<proteinExistence type="predicted"/>
<gene>
    <name evidence="2" type="ORF">UFOVP181_37</name>
    <name evidence="1" type="ORF">UFOVP57_126</name>
</gene>
<reference evidence="2" key="1">
    <citation type="submission" date="2020-05" db="EMBL/GenBank/DDBJ databases">
        <authorList>
            <person name="Chiriac C."/>
            <person name="Salcher M."/>
            <person name="Ghai R."/>
            <person name="Kavagutti S V."/>
        </authorList>
    </citation>
    <scope>NUCLEOTIDE SEQUENCE</scope>
</reference>
<dbReference type="EMBL" id="LR796187">
    <property type="protein sequence ID" value="CAB4125440.1"/>
    <property type="molecule type" value="Genomic_DNA"/>
</dbReference>
<protein>
    <submittedName>
        <fullName evidence="2">Uncharacterized protein</fullName>
    </submittedName>
</protein>
<accession>A0A6J7WD41</accession>
<evidence type="ECO:0000313" key="2">
    <source>
        <dbReference type="EMBL" id="CAB5208471.1"/>
    </source>
</evidence>
<name>A0A6J7WD41_9CAUD</name>